<dbReference type="EMBL" id="LAZR01003265">
    <property type="protein sequence ID" value="KKN20194.1"/>
    <property type="molecule type" value="Genomic_DNA"/>
</dbReference>
<evidence type="ECO:0000313" key="1">
    <source>
        <dbReference type="EMBL" id="KKN20194.1"/>
    </source>
</evidence>
<proteinExistence type="predicted"/>
<protein>
    <recommendedName>
        <fullName evidence="2">Transcription factor zinc-finger domain-containing protein</fullName>
    </recommendedName>
</protein>
<name>A0A0F9NQI7_9ZZZZ</name>
<gene>
    <name evidence="1" type="ORF">LCGC14_0938200</name>
</gene>
<dbReference type="AlphaFoldDB" id="A0A0F9NQI7"/>
<evidence type="ECO:0008006" key="2">
    <source>
        <dbReference type="Google" id="ProtNLM"/>
    </source>
</evidence>
<organism evidence="1">
    <name type="scientific">marine sediment metagenome</name>
    <dbReference type="NCBI Taxonomy" id="412755"/>
    <lineage>
        <taxon>unclassified sequences</taxon>
        <taxon>metagenomes</taxon>
        <taxon>ecological metagenomes</taxon>
    </lineage>
</organism>
<accession>A0A0F9NQI7</accession>
<sequence length="58" mass="6656">MTKLEQNENGNYLCPHCKSVLTPIIKDWMNAITDYLCHQCKVGLKVLEERGILAYGKM</sequence>
<comment type="caution">
    <text evidence="1">The sequence shown here is derived from an EMBL/GenBank/DDBJ whole genome shotgun (WGS) entry which is preliminary data.</text>
</comment>
<reference evidence="1" key="1">
    <citation type="journal article" date="2015" name="Nature">
        <title>Complex archaea that bridge the gap between prokaryotes and eukaryotes.</title>
        <authorList>
            <person name="Spang A."/>
            <person name="Saw J.H."/>
            <person name="Jorgensen S.L."/>
            <person name="Zaremba-Niedzwiedzka K."/>
            <person name="Martijn J."/>
            <person name="Lind A.E."/>
            <person name="van Eijk R."/>
            <person name="Schleper C."/>
            <person name="Guy L."/>
            <person name="Ettema T.J."/>
        </authorList>
    </citation>
    <scope>NUCLEOTIDE SEQUENCE</scope>
</reference>